<gene>
    <name evidence="1" type="primary">yqaK3</name>
    <name evidence="1" type="ordered locus">BAMF_2499</name>
</gene>
<accession>A0A9P1JIJ6</accession>
<dbReference type="InterPro" id="IPR018330">
    <property type="entry name" value="RecT_fam"/>
</dbReference>
<dbReference type="GO" id="GO:0003677">
    <property type="term" value="F:DNA binding"/>
    <property type="evidence" value="ECO:0007669"/>
    <property type="project" value="InterPro"/>
</dbReference>
<proteinExistence type="predicted"/>
<evidence type="ECO:0000313" key="2">
    <source>
        <dbReference type="Proteomes" id="UP000006562"/>
    </source>
</evidence>
<sequence length="92" mass="10953">MPSHLQWWQKLDLPIDKNLGDVWIVPYGGKAQFQLGYKGYIQLALRTGQYKSINCIPIHEGELEKRNPLTEEIEIEFEKREFRRSNWLCSLF</sequence>
<evidence type="ECO:0000313" key="1">
    <source>
        <dbReference type="EMBL" id="CBI43625.1"/>
    </source>
</evidence>
<keyword evidence="2" id="KW-1185">Reference proteome</keyword>
<dbReference type="NCBIfam" id="TIGR00616">
    <property type="entry name" value="rect"/>
    <property type="match status" value="1"/>
</dbReference>
<dbReference type="EMBL" id="FN597644">
    <property type="protein sequence ID" value="CBI43625.1"/>
    <property type="molecule type" value="Genomic_DNA"/>
</dbReference>
<dbReference type="AlphaFoldDB" id="A0A9P1JIJ6"/>
<organism evidence="1 2">
    <name type="scientific">Bacillus amyloliquefaciens (strain ATCC 23350 / DSM 7 / BCRC 11601 / CCUG 28519 / NBRC 15535 / NRRL B-14393 / F)</name>
    <dbReference type="NCBI Taxonomy" id="692420"/>
    <lineage>
        <taxon>Bacteria</taxon>
        <taxon>Bacillati</taxon>
        <taxon>Bacillota</taxon>
        <taxon>Bacilli</taxon>
        <taxon>Bacillales</taxon>
        <taxon>Bacillaceae</taxon>
        <taxon>Bacillus</taxon>
        <taxon>Bacillus amyloliquefaciens group</taxon>
    </lineage>
</organism>
<dbReference type="Pfam" id="PF03837">
    <property type="entry name" value="RecT"/>
    <property type="match status" value="1"/>
</dbReference>
<reference evidence="1 2" key="1">
    <citation type="journal article" date="2011" name="Int. J. Syst. Evol. Microbiol.">
        <title>Relationship of Bacillus amyloliquefaciens clades associated with strains DSM 7T and FZB42T: a proposal for Bacillus amyloliquefaciens subsp. amyloliquefaciens subsp. nov. and Bacillus amyloliquefaciens subsp. plantarum subsp. nov. based on complete genome sequence comparisons.</title>
        <authorList>
            <person name="Borriss R."/>
            <person name="Chen X.H."/>
            <person name="Rueckert C."/>
            <person name="Blom J."/>
            <person name="Becker A."/>
            <person name="Baumgarth B."/>
            <person name="Fan B."/>
            <person name="Pukall R."/>
            <person name="Schumann P."/>
            <person name="Sproer C."/>
            <person name="Junge H."/>
            <person name="Vater J."/>
            <person name="Puhler A."/>
            <person name="Klenk H.P."/>
        </authorList>
    </citation>
    <scope>NUCLEOTIDE SEQUENCE [LARGE SCALE GENOMIC DNA]</scope>
    <source>
        <strain evidence="2">DSM 7</strain>
    </source>
</reference>
<name>A0A9P1JIJ6_BACAS</name>
<reference evidence="2" key="2">
    <citation type="journal article" date="2011" name="J. Biotechnol.">
        <title>Genome sequence of B. amyloliquefaciens type strain DSM7(T) reveals differences to plant-associated B. amyloliquefaciens FZB42.</title>
        <authorList>
            <person name="Ruckert C."/>
            <person name="Blom J."/>
            <person name="Chen X."/>
            <person name="Reva O."/>
            <person name="Borriss R."/>
        </authorList>
    </citation>
    <scope>NUCLEOTIDE SEQUENCE [LARGE SCALE GENOMIC DNA]</scope>
    <source>
        <strain evidence="2">DSM 7</strain>
    </source>
</reference>
<dbReference type="KEGG" id="bao:BAMF_2499"/>
<dbReference type="GO" id="GO:0006259">
    <property type="term" value="P:DNA metabolic process"/>
    <property type="evidence" value="ECO:0007669"/>
    <property type="project" value="InterPro"/>
</dbReference>
<dbReference type="Proteomes" id="UP000006562">
    <property type="component" value="Chromosome"/>
</dbReference>
<protein>
    <submittedName>
        <fullName evidence="1">Uncharacterized protein yqaK</fullName>
    </submittedName>
</protein>
<dbReference type="InterPro" id="IPR004590">
    <property type="entry name" value="ssDNA_annealing_RecT"/>
</dbReference>